<reference evidence="1" key="1">
    <citation type="submission" date="2025-08" db="UniProtKB">
        <authorList>
            <consortium name="RefSeq"/>
        </authorList>
    </citation>
    <scope>IDENTIFICATION</scope>
</reference>
<dbReference type="SUPFAM" id="SSF141571">
    <property type="entry name" value="Pentapeptide repeat-like"/>
    <property type="match status" value="1"/>
</dbReference>
<proteinExistence type="predicted"/>
<organism evidence="1">
    <name type="scientific">Nicotiana tabacum</name>
    <name type="common">Common tobacco</name>
    <dbReference type="NCBI Taxonomy" id="4097"/>
    <lineage>
        <taxon>Eukaryota</taxon>
        <taxon>Viridiplantae</taxon>
        <taxon>Streptophyta</taxon>
        <taxon>Embryophyta</taxon>
        <taxon>Tracheophyta</taxon>
        <taxon>Spermatophyta</taxon>
        <taxon>Magnoliopsida</taxon>
        <taxon>eudicotyledons</taxon>
        <taxon>Gunneridae</taxon>
        <taxon>Pentapetalae</taxon>
        <taxon>asterids</taxon>
        <taxon>lamiids</taxon>
        <taxon>Solanales</taxon>
        <taxon>Solanaceae</taxon>
        <taxon>Nicotianoideae</taxon>
        <taxon>Nicotianeae</taxon>
        <taxon>Nicotiana</taxon>
    </lineage>
</organism>
<name>A0A1S3YZN9_TOBAC</name>
<sequence>MVAFAKIRVGICDRRRLESASHFAKLLAHLQRGACSHSRDNFRICNIWASDAKFAFVTCASHLRCRPEIDGVNNKDGCDPCDCDIAGCDPCGCDTDGCDSSGFDMDRCDPFGCDTDGCDLSGCDMDGYDPYGCDMDGCDPCGCDM</sequence>
<protein>
    <submittedName>
        <fullName evidence="1">Keratin-associated protein 5-5-like</fullName>
    </submittedName>
</protein>
<dbReference type="PaxDb" id="4097-A0A1S3YZN9"/>
<dbReference type="AlphaFoldDB" id="A0A1S3YZN9"/>
<dbReference type="Gene3D" id="2.160.20.80">
    <property type="entry name" value="E3 ubiquitin-protein ligase SopA"/>
    <property type="match status" value="1"/>
</dbReference>
<gene>
    <name evidence="1" type="primary">LOC107781167</name>
</gene>
<dbReference type="RefSeq" id="XP_016457312.1">
    <property type="nucleotide sequence ID" value="XM_016601826.1"/>
</dbReference>
<evidence type="ECO:0000313" key="1">
    <source>
        <dbReference type="RefSeq" id="XP_016457312.1"/>
    </source>
</evidence>
<accession>A0A1S3YZN9</accession>
<dbReference type="KEGG" id="nta:107781167"/>